<sequence>MSGKSYDGKAADKSVTVSDTEPSEHDDVAFLAPQYEAEDPSSHQDGSESDEPPGSTPDATSSRASVQTPPSSVEILSPQPSPHVPSKNLMTAAVEEWEEDDTRDDAELTPPSSFCVTTPPSVEAALDPSAPEKTVKTTKPETCTQELRKEPHGRKAEPSAIPIPQSAQQNTSRRRPSVMDYLVSQGPVKYPASASGASSSASRRVASESQCWQNDDQPPTQWSQPQPTQWGQPQPTQWGQPQPTQWGQPQPTQWGQPQPSQYGQPHPLQRGQPHPTQWGQPLPPGYQGEDRKQQSGWTAQQPSLASVDTSMNDHDDRGSEASYKTGFGQPWEQNGLPAFSSNSSVSNNDSFSEIYASQGYPDLASRLDNMAPSGYHLLATKLSGDSCGQPIAPIYRKFDALTHRLLLYMQDEISDLERQLISLEAKDTARRSYAGGVMPASQRHDRWTNSNLAHQRTEILGLIGYKLSQYNHVLESFCKVQDIPAPTWRDIHLYKSYLATSKLIVDDETRFLDASSDLISLNTQGLPADDLNTTVQEQTPMPKAAEEEPFHGFFKDHLSSPSAGLDHGIVHRPDNTLFVRLTLSCICMVLVPIMIFSVIPSFVGRMAIVLLIALSVSIVIEQLDLLQEVERHREWMVYFGLYCGAMAVLARAVN</sequence>
<dbReference type="OrthoDB" id="5416037at2759"/>
<feature type="compositionally biased region" description="Polar residues" evidence="1">
    <location>
        <begin position="57"/>
        <end position="71"/>
    </location>
</feature>
<reference evidence="4" key="1">
    <citation type="journal article" date="2020" name="bioRxiv">
        <title>Whole genome comparisons of ergot fungi reveals the divergence and evolution of species within the genus Claviceps are the result of varying mechanisms driving genome evolution and host range expansion.</title>
        <authorList>
            <person name="Wyka S.A."/>
            <person name="Mondo S.J."/>
            <person name="Liu M."/>
            <person name="Dettman J."/>
            <person name="Nalam V."/>
            <person name="Broders K.D."/>
        </authorList>
    </citation>
    <scope>NUCLEOTIDE SEQUENCE</scope>
    <source>
        <strain evidence="4">CCC 1102</strain>
    </source>
</reference>
<evidence type="ECO:0000313" key="5">
    <source>
        <dbReference type="Proteomes" id="UP000784919"/>
    </source>
</evidence>
<dbReference type="PANTHER" id="PTHR34502:SF6">
    <property type="entry name" value="DUF6594 DOMAIN-CONTAINING PROTEIN"/>
    <property type="match status" value="1"/>
</dbReference>
<feature type="compositionally biased region" description="Basic and acidic residues" evidence="1">
    <location>
        <begin position="1"/>
        <end position="12"/>
    </location>
</feature>
<feature type="transmembrane region" description="Helical" evidence="2">
    <location>
        <begin position="577"/>
        <end position="599"/>
    </location>
</feature>
<dbReference type="Proteomes" id="UP000784919">
    <property type="component" value="Unassembled WGS sequence"/>
</dbReference>
<comment type="caution">
    <text evidence="4">The sequence shown here is derived from an EMBL/GenBank/DDBJ whole genome shotgun (WGS) entry which is preliminary data.</text>
</comment>
<dbReference type="PANTHER" id="PTHR34502">
    <property type="entry name" value="DUF6594 DOMAIN-CONTAINING PROTEIN-RELATED"/>
    <property type="match status" value="1"/>
</dbReference>
<dbReference type="Pfam" id="PF20237">
    <property type="entry name" value="DUF6594"/>
    <property type="match status" value="1"/>
</dbReference>
<protein>
    <recommendedName>
        <fullName evidence="3">DUF6594 domain-containing protein</fullName>
    </recommendedName>
</protein>
<keyword evidence="2" id="KW-0812">Transmembrane</keyword>
<evidence type="ECO:0000259" key="3">
    <source>
        <dbReference type="Pfam" id="PF20237"/>
    </source>
</evidence>
<feature type="transmembrane region" description="Helical" evidence="2">
    <location>
        <begin position="635"/>
        <end position="653"/>
    </location>
</feature>
<dbReference type="AlphaFoldDB" id="A0A9P7MY74"/>
<feature type="compositionally biased region" description="Basic and acidic residues" evidence="1">
    <location>
        <begin position="146"/>
        <end position="157"/>
    </location>
</feature>
<dbReference type="EMBL" id="SRPS01000035">
    <property type="protein sequence ID" value="KAG5973314.1"/>
    <property type="molecule type" value="Genomic_DNA"/>
</dbReference>
<keyword evidence="2" id="KW-1133">Transmembrane helix</keyword>
<dbReference type="InterPro" id="IPR046529">
    <property type="entry name" value="DUF6594"/>
</dbReference>
<organism evidence="4 5">
    <name type="scientific">Claviceps arundinis</name>
    <dbReference type="NCBI Taxonomy" id="1623583"/>
    <lineage>
        <taxon>Eukaryota</taxon>
        <taxon>Fungi</taxon>
        <taxon>Dikarya</taxon>
        <taxon>Ascomycota</taxon>
        <taxon>Pezizomycotina</taxon>
        <taxon>Sordariomycetes</taxon>
        <taxon>Hypocreomycetidae</taxon>
        <taxon>Hypocreales</taxon>
        <taxon>Clavicipitaceae</taxon>
        <taxon>Claviceps</taxon>
    </lineage>
</organism>
<feature type="compositionally biased region" description="Low complexity" evidence="1">
    <location>
        <begin position="192"/>
        <end position="209"/>
    </location>
</feature>
<accession>A0A9P7MY74</accession>
<feature type="domain" description="DUF6594" evidence="3">
    <location>
        <begin position="375"/>
        <end position="646"/>
    </location>
</feature>
<feature type="compositionally biased region" description="Polar residues" evidence="1">
    <location>
        <begin position="294"/>
        <end position="310"/>
    </location>
</feature>
<feature type="transmembrane region" description="Helical" evidence="2">
    <location>
        <begin position="606"/>
        <end position="623"/>
    </location>
</feature>
<keyword evidence="2" id="KW-0472">Membrane</keyword>
<evidence type="ECO:0000313" key="4">
    <source>
        <dbReference type="EMBL" id="KAG5973314.1"/>
    </source>
</evidence>
<feature type="compositionally biased region" description="Polar residues" evidence="1">
    <location>
        <begin position="110"/>
        <end position="120"/>
    </location>
</feature>
<gene>
    <name evidence="4" type="ORF">E4U56_005101</name>
</gene>
<proteinExistence type="predicted"/>
<evidence type="ECO:0000256" key="2">
    <source>
        <dbReference type="SAM" id="Phobius"/>
    </source>
</evidence>
<feature type="region of interest" description="Disordered" evidence="1">
    <location>
        <begin position="1"/>
        <end position="344"/>
    </location>
</feature>
<evidence type="ECO:0000256" key="1">
    <source>
        <dbReference type="SAM" id="MobiDB-lite"/>
    </source>
</evidence>
<feature type="compositionally biased region" description="Low complexity" evidence="1">
    <location>
        <begin position="217"/>
        <end position="261"/>
    </location>
</feature>
<feature type="compositionally biased region" description="Acidic residues" evidence="1">
    <location>
        <begin position="95"/>
        <end position="104"/>
    </location>
</feature>
<name>A0A9P7MY74_9HYPO</name>